<dbReference type="CDD" id="cd05466">
    <property type="entry name" value="PBP2_LTTR_substrate"/>
    <property type="match status" value="1"/>
</dbReference>
<evidence type="ECO:0000313" key="3">
    <source>
        <dbReference type="EMBL" id="GHH86109.1"/>
    </source>
</evidence>
<dbReference type="InterPro" id="IPR005119">
    <property type="entry name" value="LysR_subst-bd"/>
</dbReference>
<protein>
    <recommendedName>
        <fullName evidence="2">LysR substrate-binding domain-containing protein</fullName>
    </recommendedName>
</protein>
<dbReference type="SUPFAM" id="SSF53850">
    <property type="entry name" value="Periplasmic binding protein-like II"/>
    <property type="match status" value="1"/>
</dbReference>
<feature type="compositionally biased region" description="Low complexity" evidence="1">
    <location>
        <begin position="164"/>
        <end position="175"/>
    </location>
</feature>
<evidence type="ECO:0000259" key="2">
    <source>
        <dbReference type="Pfam" id="PF03466"/>
    </source>
</evidence>
<accession>A0A919L7C3</accession>
<name>A0A919L7C3_9ACTN</name>
<dbReference type="Proteomes" id="UP000603708">
    <property type="component" value="Unassembled WGS sequence"/>
</dbReference>
<organism evidence="3 4">
    <name type="scientific">Streptomyces sulfonofaciens</name>
    <dbReference type="NCBI Taxonomy" id="68272"/>
    <lineage>
        <taxon>Bacteria</taxon>
        <taxon>Bacillati</taxon>
        <taxon>Actinomycetota</taxon>
        <taxon>Actinomycetes</taxon>
        <taxon>Kitasatosporales</taxon>
        <taxon>Streptomycetaceae</taxon>
        <taxon>Streptomyces</taxon>
    </lineage>
</organism>
<keyword evidence="4" id="KW-1185">Reference proteome</keyword>
<dbReference type="Pfam" id="PF03466">
    <property type="entry name" value="LysR_substrate"/>
    <property type="match status" value="1"/>
</dbReference>
<comment type="caution">
    <text evidence="3">The sequence shown here is derived from an EMBL/GenBank/DDBJ whole genome shotgun (WGS) entry which is preliminary data.</text>
</comment>
<proteinExistence type="predicted"/>
<gene>
    <name evidence="3" type="ORF">GCM10018793_56770</name>
</gene>
<dbReference type="EMBL" id="BNCD01000021">
    <property type="protein sequence ID" value="GHH86109.1"/>
    <property type="molecule type" value="Genomic_DNA"/>
</dbReference>
<reference evidence="3" key="1">
    <citation type="journal article" date="2014" name="Int. J. Syst. Evol. Microbiol.">
        <title>Complete genome sequence of Corynebacterium casei LMG S-19264T (=DSM 44701T), isolated from a smear-ripened cheese.</title>
        <authorList>
            <consortium name="US DOE Joint Genome Institute (JGI-PGF)"/>
            <person name="Walter F."/>
            <person name="Albersmeier A."/>
            <person name="Kalinowski J."/>
            <person name="Ruckert C."/>
        </authorList>
    </citation>
    <scope>NUCLEOTIDE SEQUENCE</scope>
    <source>
        <strain evidence="3">JCM 5069</strain>
    </source>
</reference>
<sequence length="175" mass="18996">MVDSDEVDVVLMPAPVPDRFTATVVADEEIALVAPTDHPPVREPLVRIQDLDGVRLVHFTPENGLGARLVRSFSKAGIRPEGARAQASGVLNRCQQDWVERLARAAEAEAGSLRADPLGCTGCGRGPCRSRRLPRAPVHLVWSRDSRSGRLYRRTAETRPPGPSSRRGGVPIGRP</sequence>
<evidence type="ECO:0000313" key="4">
    <source>
        <dbReference type="Proteomes" id="UP000603708"/>
    </source>
</evidence>
<reference evidence="3" key="2">
    <citation type="submission" date="2020-09" db="EMBL/GenBank/DDBJ databases">
        <authorList>
            <person name="Sun Q."/>
            <person name="Ohkuma M."/>
        </authorList>
    </citation>
    <scope>NUCLEOTIDE SEQUENCE</scope>
    <source>
        <strain evidence="3">JCM 5069</strain>
    </source>
</reference>
<evidence type="ECO:0000256" key="1">
    <source>
        <dbReference type="SAM" id="MobiDB-lite"/>
    </source>
</evidence>
<feature type="domain" description="LysR substrate-binding" evidence="2">
    <location>
        <begin position="1"/>
        <end position="148"/>
    </location>
</feature>
<feature type="region of interest" description="Disordered" evidence="1">
    <location>
        <begin position="149"/>
        <end position="175"/>
    </location>
</feature>
<dbReference type="Gene3D" id="3.40.190.290">
    <property type="match status" value="1"/>
</dbReference>
<dbReference type="AlphaFoldDB" id="A0A919L7C3"/>